<protein>
    <submittedName>
        <fullName evidence="9">Rhomboid family intramembrane serine protease</fullName>
    </submittedName>
</protein>
<dbReference type="PANTHER" id="PTHR43731">
    <property type="entry name" value="RHOMBOID PROTEASE"/>
    <property type="match status" value="1"/>
</dbReference>
<dbReference type="InterPro" id="IPR050925">
    <property type="entry name" value="Rhomboid_protease_S54"/>
</dbReference>
<dbReference type="Proteomes" id="UP000321298">
    <property type="component" value="Chromosome"/>
</dbReference>
<accession>A0AAP9EDC2</accession>
<feature type="transmembrane region" description="Helical" evidence="7">
    <location>
        <begin position="154"/>
        <end position="171"/>
    </location>
</feature>
<keyword evidence="4" id="KW-0378">Hydrolase</keyword>
<feature type="transmembrane region" description="Helical" evidence="7">
    <location>
        <begin position="12"/>
        <end position="32"/>
    </location>
</feature>
<keyword evidence="3 7" id="KW-0812">Transmembrane</keyword>
<dbReference type="PANTHER" id="PTHR43731:SF14">
    <property type="entry name" value="PRESENILIN-ASSOCIATED RHOMBOID-LIKE PROTEIN, MITOCHONDRIAL"/>
    <property type="match status" value="1"/>
</dbReference>
<dbReference type="EMBL" id="CP042387">
    <property type="protein sequence ID" value="QEA44344.1"/>
    <property type="molecule type" value="Genomic_DNA"/>
</dbReference>
<reference evidence="9 10" key="1">
    <citation type="submission" date="2019-06" db="EMBL/GenBank/DDBJ databases">
        <title>Genome analyses of bacteria isolated from kimchi.</title>
        <authorList>
            <person name="Lee S."/>
            <person name="Ahn S."/>
            <person name="Roh S."/>
        </authorList>
    </citation>
    <scope>NUCLEOTIDE SEQUENCE [LARGE SCALE GENOMIC DNA]</scope>
    <source>
        <strain evidence="9 10">CBA3625</strain>
    </source>
</reference>
<comment type="similarity">
    <text evidence="2">Belongs to the peptidase S54 family.</text>
</comment>
<proteinExistence type="inferred from homology"/>
<evidence type="ECO:0000256" key="6">
    <source>
        <dbReference type="ARBA" id="ARBA00023136"/>
    </source>
</evidence>
<dbReference type="RefSeq" id="WP_068853108.1">
    <property type="nucleotide sequence ID" value="NZ_CP016598.1"/>
</dbReference>
<dbReference type="KEGG" id="llf:BCR17_06845"/>
<evidence type="ECO:0000256" key="3">
    <source>
        <dbReference type="ARBA" id="ARBA00022692"/>
    </source>
</evidence>
<dbReference type="GO" id="GO:0006508">
    <property type="term" value="P:proteolysis"/>
    <property type="evidence" value="ECO:0007669"/>
    <property type="project" value="UniProtKB-KW"/>
</dbReference>
<dbReference type="InterPro" id="IPR022764">
    <property type="entry name" value="Peptidase_S54_rhomboid_dom"/>
</dbReference>
<evidence type="ECO:0000313" key="9">
    <source>
        <dbReference type="EMBL" id="QEA44344.1"/>
    </source>
</evidence>
<keyword evidence="6 7" id="KW-0472">Membrane</keyword>
<dbReference type="SUPFAM" id="SSF144091">
    <property type="entry name" value="Rhomboid-like"/>
    <property type="match status" value="1"/>
</dbReference>
<evidence type="ECO:0000256" key="2">
    <source>
        <dbReference type="ARBA" id="ARBA00009045"/>
    </source>
</evidence>
<evidence type="ECO:0000256" key="7">
    <source>
        <dbReference type="SAM" id="Phobius"/>
    </source>
</evidence>
<keyword evidence="5 7" id="KW-1133">Transmembrane helix</keyword>
<sequence length="229" mass="24663">MIDAIQIQFKKAPVTVSLVAISLAMFVVEVIMGHGQTTNGQLLVALGAKWGPAIAIDHQYWRLLTPIFLHAGWLHIITNMLTLWFIGPLAEAAFGHRKFLGLYLFGGVVGNIMSYLFAPLTVSVGASTALFGLFGGLLMFASQFRHDPEIRAQGTTLLLFVGLNLVTGFGANGVDMWGHIGGLIGGMMFAVMAGFYGRSGKFPLYMRWTLVGVSGLLVLLTWLSKGGMG</sequence>
<dbReference type="Pfam" id="PF01694">
    <property type="entry name" value="Rhomboid"/>
    <property type="match status" value="1"/>
</dbReference>
<gene>
    <name evidence="9" type="ORF">FGL83_06520</name>
</gene>
<evidence type="ECO:0000313" key="10">
    <source>
        <dbReference type="Proteomes" id="UP000321298"/>
    </source>
</evidence>
<dbReference type="Gene3D" id="1.20.1540.10">
    <property type="entry name" value="Rhomboid-like"/>
    <property type="match status" value="1"/>
</dbReference>
<dbReference type="GeneID" id="66531847"/>
<dbReference type="GO" id="GO:0004252">
    <property type="term" value="F:serine-type endopeptidase activity"/>
    <property type="evidence" value="ECO:0007669"/>
    <property type="project" value="InterPro"/>
</dbReference>
<evidence type="ECO:0000256" key="5">
    <source>
        <dbReference type="ARBA" id="ARBA00022989"/>
    </source>
</evidence>
<evidence type="ECO:0000256" key="1">
    <source>
        <dbReference type="ARBA" id="ARBA00004141"/>
    </source>
</evidence>
<keyword evidence="10" id="KW-1185">Reference proteome</keyword>
<feature type="transmembrane region" description="Helical" evidence="7">
    <location>
        <begin position="124"/>
        <end position="142"/>
    </location>
</feature>
<feature type="domain" description="Peptidase S54 rhomboid" evidence="8">
    <location>
        <begin position="58"/>
        <end position="192"/>
    </location>
</feature>
<evidence type="ECO:0000259" key="8">
    <source>
        <dbReference type="Pfam" id="PF01694"/>
    </source>
</evidence>
<comment type="subcellular location">
    <subcellularLocation>
        <location evidence="1">Membrane</location>
        <topology evidence="1">Multi-pass membrane protein</topology>
    </subcellularLocation>
</comment>
<organism evidence="9 10">
    <name type="scientific">Leuconostoc lactis</name>
    <dbReference type="NCBI Taxonomy" id="1246"/>
    <lineage>
        <taxon>Bacteria</taxon>
        <taxon>Bacillati</taxon>
        <taxon>Bacillota</taxon>
        <taxon>Bacilli</taxon>
        <taxon>Lactobacillales</taxon>
        <taxon>Lactobacillaceae</taxon>
        <taxon>Leuconostoc</taxon>
    </lineage>
</organism>
<feature type="transmembrane region" description="Helical" evidence="7">
    <location>
        <begin position="204"/>
        <end position="223"/>
    </location>
</feature>
<dbReference type="GO" id="GO:0016020">
    <property type="term" value="C:membrane"/>
    <property type="evidence" value="ECO:0007669"/>
    <property type="project" value="UniProtKB-SubCell"/>
</dbReference>
<name>A0AAP9EDC2_LEULA</name>
<feature type="transmembrane region" description="Helical" evidence="7">
    <location>
        <begin position="99"/>
        <end position="118"/>
    </location>
</feature>
<evidence type="ECO:0000256" key="4">
    <source>
        <dbReference type="ARBA" id="ARBA00022801"/>
    </source>
</evidence>
<feature type="transmembrane region" description="Helical" evidence="7">
    <location>
        <begin position="177"/>
        <end position="197"/>
    </location>
</feature>
<dbReference type="InterPro" id="IPR035952">
    <property type="entry name" value="Rhomboid-like_sf"/>
</dbReference>
<keyword evidence="9" id="KW-0645">Protease</keyword>
<feature type="transmembrane region" description="Helical" evidence="7">
    <location>
        <begin position="67"/>
        <end position="87"/>
    </location>
</feature>
<dbReference type="AlphaFoldDB" id="A0AAP9EDC2"/>